<dbReference type="Proteomes" id="UP000637578">
    <property type="component" value="Unassembled WGS sequence"/>
</dbReference>
<proteinExistence type="predicted"/>
<evidence type="ECO:0000313" key="3">
    <source>
        <dbReference type="Proteomes" id="UP000637578"/>
    </source>
</evidence>
<name>A0A8J3CIY0_9PSEU</name>
<reference evidence="2" key="1">
    <citation type="journal article" date="2014" name="Int. J. Syst. Evol. Microbiol.">
        <title>Complete genome sequence of Corynebacterium casei LMG S-19264T (=DSM 44701T), isolated from a smear-ripened cheese.</title>
        <authorList>
            <consortium name="US DOE Joint Genome Institute (JGI-PGF)"/>
            <person name="Walter F."/>
            <person name="Albersmeier A."/>
            <person name="Kalinowski J."/>
            <person name="Ruckert C."/>
        </authorList>
    </citation>
    <scope>NUCLEOTIDE SEQUENCE</scope>
    <source>
        <strain evidence="2">CGMCC 4.5737</strain>
    </source>
</reference>
<feature type="region of interest" description="Disordered" evidence="1">
    <location>
        <begin position="28"/>
        <end position="84"/>
    </location>
</feature>
<gene>
    <name evidence="2" type="ORF">GCM10012275_50310</name>
</gene>
<dbReference type="AlphaFoldDB" id="A0A8J3CIY0"/>
<feature type="compositionally biased region" description="Acidic residues" evidence="1">
    <location>
        <begin position="58"/>
        <end position="69"/>
    </location>
</feature>
<reference evidence="2" key="2">
    <citation type="submission" date="2020-09" db="EMBL/GenBank/DDBJ databases">
        <authorList>
            <person name="Sun Q."/>
            <person name="Zhou Y."/>
        </authorList>
    </citation>
    <scope>NUCLEOTIDE SEQUENCE</scope>
    <source>
        <strain evidence="2">CGMCC 4.5737</strain>
    </source>
</reference>
<keyword evidence="3" id="KW-1185">Reference proteome</keyword>
<organism evidence="2 3">
    <name type="scientific">Longimycelium tulufanense</name>
    <dbReference type="NCBI Taxonomy" id="907463"/>
    <lineage>
        <taxon>Bacteria</taxon>
        <taxon>Bacillati</taxon>
        <taxon>Actinomycetota</taxon>
        <taxon>Actinomycetes</taxon>
        <taxon>Pseudonocardiales</taxon>
        <taxon>Pseudonocardiaceae</taxon>
        <taxon>Longimycelium</taxon>
    </lineage>
</organism>
<evidence type="ECO:0000256" key="1">
    <source>
        <dbReference type="SAM" id="MobiDB-lite"/>
    </source>
</evidence>
<protein>
    <submittedName>
        <fullName evidence="2">Uncharacterized protein</fullName>
    </submittedName>
</protein>
<comment type="caution">
    <text evidence="2">The sequence shown here is derived from an EMBL/GenBank/DDBJ whole genome shotgun (WGS) entry which is preliminary data.</text>
</comment>
<evidence type="ECO:0000313" key="2">
    <source>
        <dbReference type="EMBL" id="GGM73553.1"/>
    </source>
</evidence>
<accession>A0A8J3CIY0</accession>
<sequence length="84" mass="9091">MGAVGAAPRPLTVPGPNSCEVVNVLDPQPIDPRFQQPEPVDDPEEMADDGNRVVGEVDRDEFDPAELADDANRVVQPDEEELPT</sequence>
<dbReference type="EMBL" id="BMMK01000030">
    <property type="protein sequence ID" value="GGM73553.1"/>
    <property type="molecule type" value="Genomic_DNA"/>
</dbReference>
<feature type="compositionally biased region" description="Acidic residues" evidence="1">
    <location>
        <begin position="39"/>
        <end position="48"/>
    </location>
</feature>